<feature type="non-terminal residue" evidence="2">
    <location>
        <position position="1"/>
    </location>
</feature>
<gene>
    <name evidence="2" type="ORF">EMCG_07787</name>
</gene>
<feature type="region of interest" description="Disordered" evidence="1">
    <location>
        <begin position="29"/>
        <end position="59"/>
    </location>
</feature>
<protein>
    <submittedName>
        <fullName evidence="2">Uncharacterized protein</fullName>
    </submittedName>
</protein>
<evidence type="ECO:0000313" key="3">
    <source>
        <dbReference type="Proteomes" id="UP000034164"/>
    </source>
</evidence>
<dbReference type="Proteomes" id="UP000034164">
    <property type="component" value="Unassembled WGS sequence"/>
</dbReference>
<proteinExistence type="predicted"/>
<comment type="caution">
    <text evidence="2">The sequence shown here is derived from an EMBL/GenBank/DDBJ whole genome shotgun (WGS) entry which is preliminary data.</text>
</comment>
<dbReference type="EMBL" id="LCZI01000468">
    <property type="protein sequence ID" value="KKZ66481.1"/>
    <property type="molecule type" value="Genomic_DNA"/>
</dbReference>
<evidence type="ECO:0000256" key="1">
    <source>
        <dbReference type="SAM" id="MobiDB-lite"/>
    </source>
</evidence>
<organism evidence="2 3">
    <name type="scientific">[Emmonsia] crescens</name>
    <dbReference type="NCBI Taxonomy" id="73230"/>
    <lineage>
        <taxon>Eukaryota</taxon>
        <taxon>Fungi</taxon>
        <taxon>Dikarya</taxon>
        <taxon>Ascomycota</taxon>
        <taxon>Pezizomycotina</taxon>
        <taxon>Eurotiomycetes</taxon>
        <taxon>Eurotiomycetidae</taxon>
        <taxon>Onygenales</taxon>
        <taxon>Ajellomycetaceae</taxon>
        <taxon>Emergomyces</taxon>
    </lineage>
</organism>
<reference evidence="3" key="1">
    <citation type="journal article" date="2015" name="PLoS Genet.">
        <title>The dynamic genome and transcriptome of the human fungal pathogen Blastomyces and close relative Emmonsia.</title>
        <authorList>
            <person name="Munoz J.F."/>
            <person name="Gauthier G.M."/>
            <person name="Desjardins C.A."/>
            <person name="Gallo J.E."/>
            <person name="Holder J."/>
            <person name="Sullivan T.D."/>
            <person name="Marty A.J."/>
            <person name="Carmen J.C."/>
            <person name="Chen Z."/>
            <person name="Ding L."/>
            <person name="Gujja S."/>
            <person name="Magrini V."/>
            <person name="Misas E."/>
            <person name="Mitreva M."/>
            <person name="Priest M."/>
            <person name="Saif S."/>
            <person name="Whiston E.A."/>
            <person name="Young S."/>
            <person name="Zeng Q."/>
            <person name="Goldman W.E."/>
            <person name="Mardis E.R."/>
            <person name="Taylor J.W."/>
            <person name="McEwen J.G."/>
            <person name="Clay O.K."/>
            <person name="Klein B.S."/>
            <person name="Cuomo C.A."/>
        </authorList>
    </citation>
    <scope>NUCLEOTIDE SEQUENCE [LARGE SCALE GENOMIC DNA]</scope>
    <source>
        <strain evidence="3">UAMH 3008</strain>
    </source>
</reference>
<dbReference type="VEuPathDB" id="FungiDB:EMCG_07787"/>
<dbReference type="AlphaFoldDB" id="A0A0G2JAX3"/>
<accession>A0A0G2JAX3</accession>
<name>A0A0G2JAX3_9EURO</name>
<evidence type="ECO:0000313" key="2">
    <source>
        <dbReference type="EMBL" id="KKZ66481.1"/>
    </source>
</evidence>
<sequence>LSHCNTYLLNIFICEEILQHLINDEAESSVRDTLSAQHSAAEDVSENYQDYQEADKSEE</sequence>